<gene>
    <name evidence="3" type="ORF">GWK10_13220</name>
</gene>
<evidence type="ECO:0000256" key="1">
    <source>
        <dbReference type="SAM" id="SignalP"/>
    </source>
</evidence>
<accession>A0A6M0CWS1</accession>
<evidence type="ECO:0000313" key="4">
    <source>
        <dbReference type="Proteomes" id="UP000474296"/>
    </source>
</evidence>
<protein>
    <submittedName>
        <fullName evidence="3">DUF547 domain-containing protein</fullName>
    </submittedName>
</protein>
<dbReference type="GO" id="GO:0009055">
    <property type="term" value="F:electron transfer activity"/>
    <property type="evidence" value="ECO:0007669"/>
    <property type="project" value="TreeGrafter"/>
</dbReference>
<dbReference type="AlphaFoldDB" id="A0A6M0CWS1"/>
<dbReference type="Proteomes" id="UP000474296">
    <property type="component" value="Unassembled WGS sequence"/>
</dbReference>
<dbReference type="GO" id="GO:0045454">
    <property type="term" value="P:cell redox homeostasis"/>
    <property type="evidence" value="ECO:0007669"/>
    <property type="project" value="TreeGrafter"/>
</dbReference>
<keyword evidence="4" id="KW-1185">Reference proteome</keyword>
<name>A0A6M0CWS1_9FLAO</name>
<reference evidence="3 4" key="1">
    <citation type="submission" date="2020-01" db="EMBL/GenBank/DDBJ databases">
        <title>Spongiivirga citrea KCTC 32990T.</title>
        <authorList>
            <person name="Wang G."/>
        </authorList>
    </citation>
    <scope>NUCLEOTIDE SEQUENCE [LARGE SCALE GENOMIC DNA]</scope>
    <source>
        <strain evidence="3 4">KCTC 32990</strain>
    </source>
</reference>
<dbReference type="PANTHER" id="PTHR34386:SF1">
    <property type="entry name" value="GLUTAREDOXIN-LIKE PROTEIN NRDH"/>
    <property type="match status" value="1"/>
</dbReference>
<keyword evidence="1" id="KW-0732">Signal</keyword>
<dbReference type="RefSeq" id="WP_164032858.1">
    <property type="nucleotide sequence ID" value="NZ_JAABOQ010000005.1"/>
</dbReference>
<evidence type="ECO:0000313" key="3">
    <source>
        <dbReference type="EMBL" id="NER18180.1"/>
    </source>
</evidence>
<feature type="domain" description="DUF547" evidence="2">
    <location>
        <begin position="70"/>
        <end position="171"/>
    </location>
</feature>
<dbReference type="PANTHER" id="PTHR34386">
    <property type="entry name" value="GLUTAREDOXIN"/>
    <property type="match status" value="1"/>
</dbReference>
<comment type="caution">
    <text evidence="3">The sequence shown here is derived from an EMBL/GenBank/DDBJ whole genome shotgun (WGS) entry which is preliminary data.</text>
</comment>
<evidence type="ECO:0000259" key="2">
    <source>
        <dbReference type="Pfam" id="PF04784"/>
    </source>
</evidence>
<feature type="chain" id="PRO_5026912595" evidence="1">
    <location>
        <begin position="20"/>
        <end position="237"/>
    </location>
</feature>
<dbReference type="EMBL" id="JAABOQ010000005">
    <property type="protein sequence ID" value="NER18180.1"/>
    <property type="molecule type" value="Genomic_DNA"/>
</dbReference>
<sequence length="237" mass="26860">MKLYKLLIIGMLVSTTGIAQNTDAFFTKADTFFGKHVTNGKVNYKAIKADPADLNELVELAKGITVSKSDAKTYQAFWINGYNLSVINGIIKKYPTKSPLNINGFFDKTKHDIGGKQITLNDIENKLLRGNFKSEPRFHFVLVCAGLGCPPIINEAYTPAKLEAQLQRQTEIALNNPSFIKVKGKKVQISQIFEWYKGDFTQNGSEVDYINKFRKEPIDTKARISYYPYDWKLNDTK</sequence>
<organism evidence="3 4">
    <name type="scientific">Spongiivirga citrea</name>
    <dbReference type="NCBI Taxonomy" id="1481457"/>
    <lineage>
        <taxon>Bacteria</taxon>
        <taxon>Pseudomonadati</taxon>
        <taxon>Bacteroidota</taxon>
        <taxon>Flavobacteriia</taxon>
        <taxon>Flavobacteriales</taxon>
        <taxon>Flavobacteriaceae</taxon>
        <taxon>Spongiivirga</taxon>
    </lineage>
</organism>
<dbReference type="InterPro" id="IPR006869">
    <property type="entry name" value="DUF547"/>
</dbReference>
<feature type="signal peptide" evidence="1">
    <location>
        <begin position="1"/>
        <end position="19"/>
    </location>
</feature>
<dbReference type="Pfam" id="PF04784">
    <property type="entry name" value="DUF547"/>
    <property type="match status" value="1"/>
</dbReference>
<proteinExistence type="predicted"/>
<dbReference type="InterPro" id="IPR051548">
    <property type="entry name" value="Grx-like_ET"/>
</dbReference>